<dbReference type="EMBL" id="LUCS01000009">
    <property type="protein sequence ID" value="KAF6512186.1"/>
    <property type="molecule type" value="Genomic_DNA"/>
</dbReference>
<evidence type="ECO:0000313" key="3">
    <source>
        <dbReference type="Proteomes" id="UP000075424"/>
    </source>
</evidence>
<dbReference type="AlphaFoldDB" id="A0A150M7J2"/>
<evidence type="ECO:0000313" key="1">
    <source>
        <dbReference type="EMBL" id="KAF6512186.1"/>
    </source>
</evidence>
<reference evidence="1 4" key="2">
    <citation type="submission" date="2016-03" db="EMBL/GenBank/DDBJ databases">
        <title>Spore heat resistance.</title>
        <authorList>
            <person name="Boekhorst J."/>
            <person name="Berendsen E.M."/>
            <person name="Wells-Bennik M.H."/>
            <person name="Kuipers O.P."/>
        </authorList>
    </citation>
    <scope>NUCLEOTIDE SEQUENCE [LARGE SCALE GENOMIC DNA]</scope>
    <source>
        <strain evidence="1 4">GS8</strain>
    </source>
</reference>
<dbReference type="PANTHER" id="PTHR39185:SF1">
    <property type="entry name" value="SWARMING MOTILITY PROTEIN SWRD"/>
    <property type="match status" value="1"/>
</dbReference>
<reference evidence="2 3" key="1">
    <citation type="submission" date="2016-01" db="EMBL/GenBank/DDBJ databases">
        <title>Draft Genome Sequences of Seven Thermophilic Sporeformers Isolated from Foods.</title>
        <authorList>
            <person name="Berendsen E.M."/>
            <person name="Wells-Bennik M.H."/>
            <person name="Krawcyk A.O."/>
            <person name="De Jong A."/>
            <person name="Holsappel S."/>
            <person name="Eijlander R.T."/>
            <person name="Kuipers O.P."/>
        </authorList>
    </citation>
    <scope>NUCLEOTIDE SEQUENCE [LARGE SCALE GENOMIC DNA]</scope>
    <source>
        <strain evidence="2 3">B4109</strain>
    </source>
</reference>
<proteinExistence type="predicted"/>
<keyword evidence="1" id="KW-0282">Flagellum</keyword>
<sequence>MLDADARLPMIPLTKLNGKRFVLNALYIEQIEAFPDTTVTLTNGKKFVVRETVEQVAALASEFYRQIGAFRLPEAGGLNRERE</sequence>
<dbReference type="Pfam" id="PF06289">
    <property type="entry name" value="FlbD"/>
    <property type="match status" value="1"/>
</dbReference>
<dbReference type="Proteomes" id="UP000075424">
    <property type="component" value="Unassembled WGS sequence"/>
</dbReference>
<comment type="caution">
    <text evidence="2">The sequence shown here is derived from an EMBL/GenBank/DDBJ whole genome shotgun (WGS) entry which is preliminary data.</text>
</comment>
<dbReference type="EMBL" id="LQYV01000152">
    <property type="protein sequence ID" value="KYD20325.1"/>
    <property type="molecule type" value="Genomic_DNA"/>
</dbReference>
<gene>
    <name evidence="2" type="ORF">B4109_1031</name>
    <name evidence="1" type="ORF">GS8_485</name>
</gene>
<keyword evidence="1" id="KW-0966">Cell projection</keyword>
<evidence type="ECO:0000313" key="2">
    <source>
        <dbReference type="EMBL" id="KYD20325.1"/>
    </source>
</evidence>
<dbReference type="PANTHER" id="PTHR39185">
    <property type="entry name" value="SWARMING MOTILITY PROTEIN SWRD"/>
    <property type="match status" value="1"/>
</dbReference>
<dbReference type="PATRIC" id="fig|1422.18.peg.2184"/>
<name>A0A150M7J2_GEOSE</name>
<keyword evidence="4" id="KW-1185">Reference proteome</keyword>
<organism evidence="2 3">
    <name type="scientific">Geobacillus stearothermophilus</name>
    <name type="common">Bacillus stearothermophilus</name>
    <dbReference type="NCBI Taxonomy" id="1422"/>
    <lineage>
        <taxon>Bacteria</taxon>
        <taxon>Bacillati</taxon>
        <taxon>Bacillota</taxon>
        <taxon>Bacilli</taxon>
        <taxon>Bacillales</taxon>
        <taxon>Anoxybacillaceae</taxon>
        <taxon>Geobacillus</taxon>
    </lineage>
</organism>
<keyword evidence="1" id="KW-0969">Cilium</keyword>
<evidence type="ECO:0000313" key="4">
    <source>
        <dbReference type="Proteomes" id="UP000773850"/>
    </source>
</evidence>
<dbReference type="Proteomes" id="UP000773850">
    <property type="component" value="Unassembled WGS sequence"/>
</dbReference>
<protein>
    <submittedName>
        <fullName evidence="1">Flagellar protein FlbD</fullName>
    </submittedName>
</protein>
<dbReference type="InterPro" id="IPR009384">
    <property type="entry name" value="SwrD-like"/>
</dbReference>
<accession>A0A150M7J2</accession>